<dbReference type="InterPro" id="IPR011009">
    <property type="entry name" value="Kinase-like_dom_sf"/>
</dbReference>
<dbReference type="Gene3D" id="1.10.510.10">
    <property type="entry name" value="Transferase(Phosphotransferase) domain 1"/>
    <property type="match status" value="1"/>
</dbReference>
<dbReference type="Pfam" id="PF03109">
    <property type="entry name" value="ABC1"/>
    <property type="match status" value="1"/>
</dbReference>
<reference evidence="3" key="1">
    <citation type="submission" date="2024-02" db="EMBL/GenBank/DDBJ databases">
        <authorList>
            <consortium name="ELIXIR-Norway"/>
            <consortium name="Elixir Norway"/>
        </authorList>
    </citation>
    <scope>NUCLEOTIDE SEQUENCE</scope>
</reference>
<protein>
    <recommendedName>
        <fullName evidence="2">Protein kinase domain-containing protein</fullName>
    </recommendedName>
</protein>
<name>A0ABP0TWT7_9BRYO</name>
<dbReference type="PROSITE" id="PS50011">
    <property type="entry name" value="PROTEIN_KINASE_DOM"/>
    <property type="match status" value="1"/>
</dbReference>
<dbReference type="PANTHER" id="PTHR45890">
    <property type="entry name" value="AARF DOMAIN CONTAINING KINASE 2 (PREDICTED)"/>
    <property type="match status" value="1"/>
</dbReference>
<feature type="transmembrane region" description="Helical" evidence="1">
    <location>
        <begin position="386"/>
        <end position="406"/>
    </location>
</feature>
<accession>A0ABP0TWT7</accession>
<keyword evidence="1" id="KW-1133">Transmembrane helix</keyword>
<feature type="transmembrane region" description="Helical" evidence="1">
    <location>
        <begin position="418"/>
        <end position="441"/>
    </location>
</feature>
<dbReference type="SUPFAM" id="SSF56112">
    <property type="entry name" value="Protein kinase-like (PK-like)"/>
    <property type="match status" value="1"/>
</dbReference>
<dbReference type="InterPro" id="IPR052402">
    <property type="entry name" value="ADCK_kinase"/>
</dbReference>
<evidence type="ECO:0000259" key="2">
    <source>
        <dbReference type="PROSITE" id="PS50011"/>
    </source>
</evidence>
<dbReference type="Proteomes" id="UP001497512">
    <property type="component" value="Chromosome 15"/>
</dbReference>
<organism evidence="3 4">
    <name type="scientific">Sphagnum troendelagicum</name>
    <dbReference type="NCBI Taxonomy" id="128251"/>
    <lineage>
        <taxon>Eukaryota</taxon>
        <taxon>Viridiplantae</taxon>
        <taxon>Streptophyta</taxon>
        <taxon>Embryophyta</taxon>
        <taxon>Bryophyta</taxon>
        <taxon>Sphagnophytina</taxon>
        <taxon>Sphagnopsida</taxon>
        <taxon>Sphagnales</taxon>
        <taxon>Sphagnaceae</taxon>
        <taxon>Sphagnum</taxon>
    </lineage>
</organism>
<keyword evidence="1" id="KW-0812">Transmembrane</keyword>
<gene>
    <name evidence="3" type="ORF">CSSPTR1EN2_LOCUS8617</name>
</gene>
<keyword evidence="1" id="KW-0472">Membrane</keyword>
<dbReference type="EMBL" id="OZ019907">
    <property type="protein sequence ID" value="CAK9206975.1"/>
    <property type="molecule type" value="Genomic_DNA"/>
</dbReference>
<feature type="domain" description="Protein kinase" evidence="2">
    <location>
        <begin position="527"/>
        <end position="861"/>
    </location>
</feature>
<evidence type="ECO:0000313" key="3">
    <source>
        <dbReference type="EMBL" id="CAK9206975.1"/>
    </source>
</evidence>
<dbReference type="InterPro" id="IPR044095">
    <property type="entry name" value="ADCK2_dom"/>
</dbReference>
<dbReference type="CDD" id="cd13971">
    <property type="entry name" value="ADCK2-like"/>
    <property type="match status" value="1"/>
</dbReference>
<evidence type="ECO:0000256" key="1">
    <source>
        <dbReference type="SAM" id="Phobius"/>
    </source>
</evidence>
<keyword evidence="4" id="KW-1185">Reference proteome</keyword>
<proteinExistence type="predicted"/>
<dbReference type="InterPro" id="IPR000719">
    <property type="entry name" value="Prot_kinase_dom"/>
</dbReference>
<dbReference type="InterPro" id="IPR004147">
    <property type="entry name" value="ABC1_dom"/>
</dbReference>
<sequence>MGPTERYRNWVSKLAPLDGWPLQIKQPLWAAGGAAGHTELLEFKLWLRRKKNRDEQHQQRYGSMRVSFPIKTGIGLGNGGVGSGGLVLCITRIQVGASIADREGEDGGEQEDRHQQHGFSFARHGIKHGKKWGSVANVVDAAGLLLLSRAFCGPVATVAMACAAVIGIVQIVGSQILSFPSMQFVAQKTIFGQKLPTRLEEFSAASLLLSIGMPLLKWQNPPLHKTLQHVGAAIPVALGYALTTGEVQKLPKGGFRQAEAMWRLRHRWAARHLCSLMSEFQEPSALGWLLDIVEKVTVISGPKGFQPSSSVLGGNSQDLFKGSIPLPIQFPSRGNSTKCKEVKDEIIVSVFPEPAHTDLADETLADEFNSSRRPDELASIPRLEDWAIVAVSASHGILMNLGVVHIGWRAFEQHASLFLRACWLVVVFVPIILLGPVVYFISTILPLVLGEHLRSFVWVLLRVCLERGGAAFIKWGQWSSTREDLFPQSLCDCLGRLHDRAPQHSYKQTRKVILEQFNRPIEDIFDEFPTTPSASGSIAQVYRAKLKDHGDGTPLDVAVKVRHPSVAIRIYQDFQIMSVLADFAQRLPALQWLNLRQSIDQFSHTMTAQADLRVEAKNLLKFYKNFEGLHEKVIWPKLIPDLVSEGVIVESFERGAPLYEFLRNRSALNTQIAAVGVDTYLKMLLTDNFVHTDLHPGNILARMAGNENGESSERLQLVLLDFGLAEELPPQVRYHFISFIINIGAANGKRAAHHLLQFSWPHEQRCRSPDLLISDMNELFKNECDLKIHPIDLNTVLKQVLQLCRKHEVTIDSSYASLVVAVCVLVGFARSLDPELSIMDAAIPCLFFYNLVGRIPGGIYG</sequence>
<dbReference type="PANTHER" id="PTHR45890:SF9">
    <property type="entry name" value="PROTEIN KINASE DOMAIN-CONTAINING PROTEIN"/>
    <property type="match status" value="1"/>
</dbReference>
<evidence type="ECO:0000313" key="4">
    <source>
        <dbReference type="Proteomes" id="UP001497512"/>
    </source>
</evidence>